<comment type="subcellular location">
    <subcellularLocation>
        <location evidence="1">Cell membrane</location>
        <topology evidence="1">Multi-pass membrane protein</topology>
    </subcellularLocation>
</comment>
<dbReference type="RefSeq" id="WP_073540248.1">
    <property type="nucleotide sequence ID" value="NZ_CP018335.1"/>
</dbReference>
<feature type="transmembrane region" description="Helical" evidence="7">
    <location>
        <begin position="133"/>
        <end position="151"/>
    </location>
</feature>
<dbReference type="CDD" id="cd03392">
    <property type="entry name" value="PAP2_like_2"/>
    <property type="match status" value="1"/>
</dbReference>
<accession>A0A1L5FCE0</accession>
<evidence type="ECO:0000256" key="6">
    <source>
        <dbReference type="ARBA" id="ARBA00023136"/>
    </source>
</evidence>
<proteinExistence type="predicted"/>
<feature type="domain" description="Phosphatidic acid phosphatase type 2/haloperoxidase" evidence="8">
    <location>
        <begin position="62"/>
        <end position="172"/>
    </location>
</feature>
<dbReference type="SUPFAM" id="SSF48317">
    <property type="entry name" value="Acid phosphatase/Vanadium-dependent haloperoxidase"/>
    <property type="match status" value="1"/>
</dbReference>
<evidence type="ECO:0000313" key="10">
    <source>
        <dbReference type="Proteomes" id="UP000184604"/>
    </source>
</evidence>
<dbReference type="GO" id="GO:0005886">
    <property type="term" value="C:plasma membrane"/>
    <property type="evidence" value="ECO:0007669"/>
    <property type="project" value="UniProtKB-SubCell"/>
</dbReference>
<evidence type="ECO:0000256" key="7">
    <source>
        <dbReference type="SAM" id="Phobius"/>
    </source>
</evidence>
<protein>
    <submittedName>
        <fullName evidence="9">Phosphatase PAP2 family protein</fullName>
    </submittedName>
</protein>
<evidence type="ECO:0000256" key="5">
    <source>
        <dbReference type="ARBA" id="ARBA00022989"/>
    </source>
</evidence>
<feature type="transmembrane region" description="Helical" evidence="7">
    <location>
        <begin position="31"/>
        <end position="56"/>
    </location>
</feature>
<dbReference type="Gene3D" id="1.20.144.10">
    <property type="entry name" value="Phosphatidic acid phosphatase type 2/haloperoxidase"/>
    <property type="match status" value="2"/>
</dbReference>
<dbReference type="GO" id="GO:0016787">
    <property type="term" value="F:hydrolase activity"/>
    <property type="evidence" value="ECO:0007669"/>
    <property type="project" value="UniProtKB-KW"/>
</dbReference>
<evidence type="ECO:0000256" key="3">
    <source>
        <dbReference type="ARBA" id="ARBA00022692"/>
    </source>
</evidence>
<dbReference type="EMBL" id="CP018335">
    <property type="protein sequence ID" value="APM40676.1"/>
    <property type="molecule type" value="Genomic_DNA"/>
</dbReference>
<name>A0A1L5FCE0_CLOKL</name>
<keyword evidence="6 7" id="KW-0472">Membrane</keyword>
<dbReference type="PANTHER" id="PTHR14969:SF62">
    <property type="entry name" value="DECAPRENYLPHOSPHORYL-5-PHOSPHORIBOSE PHOSPHATASE RV3807C-RELATED"/>
    <property type="match status" value="1"/>
</dbReference>
<dbReference type="SMART" id="SM00014">
    <property type="entry name" value="acidPPc"/>
    <property type="match status" value="1"/>
</dbReference>
<dbReference type="InterPro" id="IPR036938">
    <property type="entry name" value="PAP2/HPO_sf"/>
</dbReference>
<dbReference type="AlphaFoldDB" id="A0A1L5FCE0"/>
<dbReference type="Pfam" id="PF01569">
    <property type="entry name" value="PAP2"/>
    <property type="match status" value="1"/>
</dbReference>
<keyword evidence="2" id="KW-1003">Cell membrane</keyword>
<evidence type="ECO:0000256" key="1">
    <source>
        <dbReference type="ARBA" id="ARBA00004651"/>
    </source>
</evidence>
<dbReference type="PANTHER" id="PTHR14969">
    <property type="entry name" value="SPHINGOSINE-1-PHOSPHATE PHOSPHOHYDROLASE"/>
    <property type="match status" value="1"/>
</dbReference>
<organism evidence="9 10">
    <name type="scientific">Clostridium kluyveri</name>
    <dbReference type="NCBI Taxonomy" id="1534"/>
    <lineage>
        <taxon>Bacteria</taxon>
        <taxon>Bacillati</taxon>
        <taxon>Bacillota</taxon>
        <taxon>Clostridia</taxon>
        <taxon>Eubacteriales</taxon>
        <taxon>Clostridiaceae</taxon>
        <taxon>Clostridium</taxon>
    </lineage>
</organism>
<evidence type="ECO:0000256" key="4">
    <source>
        <dbReference type="ARBA" id="ARBA00022801"/>
    </source>
</evidence>
<feature type="transmembrane region" description="Helical" evidence="7">
    <location>
        <begin position="157"/>
        <end position="175"/>
    </location>
</feature>
<evidence type="ECO:0000313" key="9">
    <source>
        <dbReference type="EMBL" id="APM40676.1"/>
    </source>
</evidence>
<feature type="transmembrane region" description="Helical" evidence="7">
    <location>
        <begin position="62"/>
        <end position="85"/>
    </location>
</feature>
<sequence length="191" mass="21745">MGFNILKAIYVFDNYILFLIKKYTQNKYLGAVMRVITTAGNLGTIWIIMALLLIINRPYREIGILVLLTLIASTILGEGIIKNIVKRNRPFYRRPNLNLLITKPKSYSFPSGHTLSSFAAAHTLSVYFLQYKFIFIAIALLIALSRVYLYVHYPTDIISGTILGILCSKLVLIVFKKEYIADIISICQNIF</sequence>
<dbReference type="Proteomes" id="UP000184604">
    <property type="component" value="Chromosome"/>
</dbReference>
<dbReference type="InterPro" id="IPR000326">
    <property type="entry name" value="PAP2/HPO"/>
</dbReference>
<evidence type="ECO:0000259" key="8">
    <source>
        <dbReference type="SMART" id="SM00014"/>
    </source>
</evidence>
<reference evidence="9 10" key="1">
    <citation type="submission" date="2016-12" db="EMBL/GenBank/DDBJ databases">
        <title>Complete genome sequence of Clostridium kluyveri JZZ isolated from the pit mud of a Chinese flavor liquor-making factory.</title>
        <authorList>
            <person name="Wang Y."/>
        </authorList>
    </citation>
    <scope>NUCLEOTIDE SEQUENCE [LARGE SCALE GENOMIC DNA]</scope>
    <source>
        <strain evidence="9 10">JZZ</strain>
    </source>
</reference>
<keyword evidence="5 7" id="KW-1133">Transmembrane helix</keyword>
<gene>
    <name evidence="9" type="ORF">BS101_19060</name>
</gene>
<dbReference type="OrthoDB" id="9789113at2"/>
<keyword evidence="4" id="KW-0378">Hydrolase</keyword>
<evidence type="ECO:0000256" key="2">
    <source>
        <dbReference type="ARBA" id="ARBA00022475"/>
    </source>
</evidence>
<keyword evidence="3 7" id="KW-0812">Transmembrane</keyword>